<evidence type="ECO:0000313" key="4">
    <source>
        <dbReference type="EMBL" id="CAD7451913.1"/>
    </source>
</evidence>
<dbReference type="SMART" id="SM01398">
    <property type="entry name" value="Cornichon"/>
    <property type="match status" value="1"/>
</dbReference>
<organism evidence="4">
    <name type="scientific">Timema tahoe</name>
    <dbReference type="NCBI Taxonomy" id="61484"/>
    <lineage>
        <taxon>Eukaryota</taxon>
        <taxon>Metazoa</taxon>
        <taxon>Ecdysozoa</taxon>
        <taxon>Arthropoda</taxon>
        <taxon>Hexapoda</taxon>
        <taxon>Insecta</taxon>
        <taxon>Pterygota</taxon>
        <taxon>Neoptera</taxon>
        <taxon>Polyneoptera</taxon>
        <taxon>Phasmatodea</taxon>
        <taxon>Timematodea</taxon>
        <taxon>Timematoidea</taxon>
        <taxon>Timematidae</taxon>
        <taxon>Timema</taxon>
    </lineage>
</organism>
<dbReference type="InterPro" id="IPR019356">
    <property type="entry name" value="Menorin_dom"/>
</dbReference>
<name>A0A7R9FG34_9NEOP</name>
<evidence type="ECO:0000256" key="1">
    <source>
        <dbReference type="ARBA" id="ARBA00044953"/>
    </source>
</evidence>
<protein>
    <recommendedName>
        <fullName evidence="3">Menorin-like domain-containing protein</fullName>
    </recommendedName>
</protein>
<dbReference type="Pfam" id="PF10223">
    <property type="entry name" value="Menorin_N"/>
    <property type="match status" value="1"/>
</dbReference>
<accession>A0A7R9FG34</accession>
<comment type="similarity">
    <text evidence="1">Belongs to the menorin family.</text>
</comment>
<gene>
    <name evidence="4" type="ORF">TTEB3V08_LOCUS109</name>
</gene>
<evidence type="ECO:0000259" key="3">
    <source>
        <dbReference type="Pfam" id="PF10223"/>
    </source>
</evidence>
<dbReference type="PANTHER" id="PTHR21184:SF6">
    <property type="entry name" value="CONSERVED PLASMA MEMBRANE PROTEIN"/>
    <property type="match status" value="1"/>
</dbReference>
<dbReference type="GO" id="GO:0005615">
    <property type="term" value="C:extracellular space"/>
    <property type="evidence" value="ECO:0007669"/>
    <property type="project" value="TreeGrafter"/>
</dbReference>
<keyword evidence="2" id="KW-0812">Transmembrane</keyword>
<dbReference type="InterPro" id="IPR003377">
    <property type="entry name" value="Cornichon"/>
</dbReference>
<keyword evidence="2" id="KW-0472">Membrane</keyword>
<keyword evidence="2" id="KW-1133">Transmembrane helix</keyword>
<dbReference type="EMBL" id="OE000013">
    <property type="protein sequence ID" value="CAD7451913.1"/>
    <property type="molecule type" value="Genomic_DNA"/>
</dbReference>
<evidence type="ECO:0000256" key="2">
    <source>
        <dbReference type="SAM" id="Phobius"/>
    </source>
</evidence>
<sequence>MDIECKRKGSARLTIMMNTEASRTMPDVREYFPDIKGDLTKVTWAHAETSSYSRHTSGKSLFYNESWHIEARHTFMAILPLATASDEESGAQIPVGCISVLFRADKLMMLEADVVLGNKIGSTEEIPIMAHPPSTTSEMSLEDFLSNAIIANSCGVKLDFKSIEVLEPSLKILQNHKDNLTFPVWLNADILSGPVNSTALPVDADKFLSICARDFPLATLSPGWKVRYGAPNITSGRYEPEHITSMKEALARNNIIQPVTFPVQAILAAQSIDTLPDLLNMSRINDTTLTIWLSEVEAINITQLKKLIDIVGKNRVYLDLPESIMDQLSSSTSRVAPTTSMGLVLESKLNPIKENPSWCEPASELYRAAATIIEDSVSYSQHNEPFVITLSDLECDYLNAQQCCSKLNLWVVPKLAAQCLTTLILLLHAHWVLALFNFPMTFYLAYETYRSRGASSYRCRLCLAQKDGKALLAPLCTLALILFHSKSVIWHEVVEHPQLFSVVYILRLIAPKLAQI</sequence>
<dbReference type="AlphaFoldDB" id="A0A7R9FG34"/>
<proteinExistence type="inferred from homology"/>
<dbReference type="GO" id="GO:0016192">
    <property type="term" value="P:vesicle-mediated transport"/>
    <property type="evidence" value="ECO:0007669"/>
    <property type="project" value="InterPro"/>
</dbReference>
<dbReference type="Pfam" id="PF03311">
    <property type="entry name" value="Cornichon"/>
    <property type="match status" value="1"/>
</dbReference>
<feature type="transmembrane region" description="Helical" evidence="2">
    <location>
        <begin position="423"/>
        <end position="446"/>
    </location>
</feature>
<dbReference type="PANTHER" id="PTHR21184">
    <property type="entry name" value="MENORIN (DENDRITIC BRANCHING PROTEIN)"/>
    <property type="match status" value="1"/>
</dbReference>
<reference evidence="4" key="1">
    <citation type="submission" date="2020-11" db="EMBL/GenBank/DDBJ databases">
        <authorList>
            <person name="Tran Van P."/>
        </authorList>
    </citation>
    <scope>NUCLEOTIDE SEQUENCE</scope>
</reference>
<feature type="domain" description="Menorin-like" evidence="3">
    <location>
        <begin position="105"/>
        <end position="323"/>
    </location>
</feature>